<dbReference type="Proteomes" id="UP000199271">
    <property type="component" value="Unassembled WGS sequence"/>
</dbReference>
<keyword evidence="3" id="KW-1185">Reference proteome</keyword>
<name>A0ABP2B716_9LACO</name>
<dbReference type="InterPro" id="IPR010982">
    <property type="entry name" value="Lambda_DNA-bd_dom_sf"/>
</dbReference>
<evidence type="ECO:0000313" key="3">
    <source>
        <dbReference type="Proteomes" id="UP000199271"/>
    </source>
</evidence>
<evidence type="ECO:0000313" key="2">
    <source>
        <dbReference type="EMBL" id="CUW10330.1"/>
    </source>
</evidence>
<feature type="domain" description="HTH cro/C1-type" evidence="1">
    <location>
        <begin position="7"/>
        <end position="60"/>
    </location>
</feature>
<organism evidence="2 3">
    <name type="scientific">Leuconostoc gasicomitatum</name>
    <dbReference type="NCBI Taxonomy" id="115778"/>
    <lineage>
        <taxon>Bacteria</taxon>
        <taxon>Bacillati</taxon>
        <taxon>Bacillota</taxon>
        <taxon>Bacilli</taxon>
        <taxon>Lactobacillales</taxon>
        <taxon>Lactobacillaceae</taxon>
        <taxon>Leuconostoc</taxon>
        <taxon>Leuconostoc gelidum group</taxon>
    </lineage>
</organism>
<evidence type="ECO:0000259" key="1">
    <source>
        <dbReference type="PROSITE" id="PS50943"/>
    </source>
</evidence>
<dbReference type="EMBL" id="FBSY01000007">
    <property type="protein sequence ID" value="CUW10330.1"/>
    <property type="molecule type" value="Genomic_DNA"/>
</dbReference>
<dbReference type="CDD" id="cd00093">
    <property type="entry name" value="HTH_XRE"/>
    <property type="match status" value="1"/>
</dbReference>
<comment type="caution">
    <text evidence="2">The sequence shown here is derived from an EMBL/GenBank/DDBJ whole genome shotgun (WGS) entry which is preliminary data.</text>
</comment>
<dbReference type="Pfam" id="PF13443">
    <property type="entry name" value="HTH_26"/>
    <property type="match status" value="1"/>
</dbReference>
<dbReference type="RefSeq" id="WP_089997570.1">
    <property type="nucleotide sequence ID" value="NZ_FBSY01000007.1"/>
</dbReference>
<accession>A0ABP2B716</accession>
<reference evidence="2 3" key="1">
    <citation type="submission" date="2015-12" db="EMBL/GenBank/DDBJ databases">
        <authorList>
            <person name="Andreevskaya M."/>
        </authorList>
    </citation>
    <scope>NUCLEOTIDE SEQUENCE [LARGE SCALE GENOMIC DNA]</scope>
    <source>
        <strain evidence="2 3">C122c</strain>
    </source>
</reference>
<dbReference type="Gene3D" id="1.10.260.40">
    <property type="entry name" value="lambda repressor-like DNA-binding domains"/>
    <property type="match status" value="1"/>
</dbReference>
<proteinExistence type="predicted"/>
<dbReference type="SMART" id="SM00530">
    <property type="entry name" value="HTH_XRE"/>
    <property type="match status" value="1"/>
</dbReference>
<protein>
    <submittedName>
        <fullName evidence="2">Transcriptional regulator, xre family</fullName>
    </submittedName>
</protein>
<sequence>MTTFERIKDTAKKRGMNLKQVAIASGFSENAIYRYNQGVEPSGPALKAIADTLNVTVNYLLNKSEEEPTVKNRLTNIDDSDILLSFDGKEIDADDKQAIIELLKFRRFQKRNEDN</sequence>
<gene>
    <name evidence="2" type="ORF">C122C_0789</name>
</gene>
<dbReference type="SUPFAM" id="SSF47413">
    <property type="entry name" value="lambda repressor-like DNA-binding domains"/>
    <property type="match status" value="1"/>
</dbReference>
<dbReference type="PROSITE" id="PS50943">
    <property type="entry name" value="HTH_CROC1"/>
    <property type="match status" value="1"/>
</dbReference>
<dbReference type="InterPro" id="IPR001387">
    <property type="entry name" value="Cro/C1-type_HTH"/>
</dbReference>